<evidence type="ECO:0000313" key="3">
    <source>
        <dbReference type="EMBL" id="GMI40870.1"/>
    </source>
</evidence>
<accession>A0A9W7G9I9</accession>
<name>A0A9W7G9I9_9STRA</name>
<feature type="compositionally biased region" description="Polar residues" evidence="2">
    <location>
        <begin position="208"/>
        <end position="219"/>
    </location>
</feature>
<keyword evidence="1" id="KW-0175">Coiled coil</keyword>
<comment type="caution">
    <text evidence="3">The sequence shown here is derived from an EMBL/GenBank/DDBJ whole genome shotgun (WGS) entry which is preliminary data.</text>
</comment>
<organism evidence="3 4">
    <name type="scientific">Triparma columacea</name>
    <dbReference type="NCBI Taxonomy" id="722753"/>
    <lineage>
        <taxon>Eukaryota</taxon>
        <taxon>Sar</taxon>
        <taxon>Stramenopiles</taxon>
        <taxon>Ochrophyta</taxon>
        <taxon>Bolidophyceae</taxon>
        <taxon>Parmales</taxon>
        <taxon>Triparmaceae</taxon>
        <taxon>Triparma</taxon>
    </lineage>
</organism>
<feature type="coiled-coil region" evidence="1">
    <location>
        <begin position="93"/>
        <end position="121"/>
    </location>
</feature>
<reference evidence="4" key="1">
    <citation type="journal article" date="2023" name="Commun. Biol.">
        <title>Genome analysis of Parmales, the sister group of diatoms, reveals the evolutionary specialization of diatoms from phago-mixotrophs to photoautotrophs.</title>
        <authorList>
            <person name="Ban H."/>
            <person name="Sato S."/>
            <person name="Yoshikawa S."/>
            <person name="Yamada K."/>
            <person name="Nakamura Y."/>
            <person name="Ichinomiya M."/>
            <person name="Sato N."/>
            <person name="Blanc-Mathieu R."/>
            <person name="Endo H."/>
            <person name="Kuwata A."/>
            <person name="Ogata H."/>
        </authorList>
    </citation>
    <scope>NUCLEOTIDE SEQUENCE [LARGE SCALE GENOMIC DNA]</scope>
</reference>
<evidence type="ECO:0000313" key="4">
    <source>
        <dbReference type="Proteomes" id="UP001165065"/>
    </source>
</evidence>
<sequence>MASILNAFEKSPNPPSTEAVKKFLDSITKELKFDFESASLSKCRTALMKMYNASNIEEDMKNDAEVEMANNKLGSPKPNQNLRVVSPTAVEEVKTVEKAVAKAANAKKNADEDEDEDLDEELAGINKGIIEVGVTSQRAITVSRSTGSSLDKYGTRSNEMSEAAKLALKECLESSIVPVNNNSNYSNSNGSININIADNMSNFKVTARSRPSSSMSNTGPAVRPPSRAESMVALSTRGLERRKSFDNISTLRQVKMAKGGDGSPIMNRERRESCPSCPPGVEGGLGPDAARVGAESWRGIGESGKKRPRDGMQAWEGVGKNGEETGGHGGGAVSIEGLCRSKRANSSNC</sequence>
<keyword evidence="4" id="KW-1185">Reference proteome</keyword>
<proteinExistence type="predicted"/>
<feature type="region of interest" description="Disordered" evidence="2">
    <location>
        <begin position="257"/>
        <end position="335"/>
    </location>
</feature>
<dbReference type="AlphaFoldDB" id="A0A9W7G9I9"/>
<evidence type="ECO:0000256" key="2">
    <source>
        <dbReference type="SAM" id="MobiDB-lite"/>
    </source>
</evidence>
<feature type="region of interest" description="Disordered" evidence="2">
    <location>
        <begin position="208"/>
        <end position="228"/>
    </location>
</feature>
<dbReference type="EMBL" id="BRYA01000138">
    <property type="protein sequence ID" value="GMI40870.1"/>
    <property type="molecule type" value="Genomic_DNA"/>
</dbReference>
<dbReference type="Proteomes" id="UP001165065">
    <property type="component" value="Unassembled WGS sequence"/>
</dbReference>
<evidence type="ECO:0000256" key="1">
    <source>
        <dbReference type="SAM" id="Coils"/>
    </source>
</evidence>
<protein>
    <submittedName>
        <fullName evidence="3">Uncharacterized protein</fullName>
    </submittedName>
</protein>
<gene>
    <name evidence="3" type="ORF">TrCOL_g4337</name>
</gene>